<evidence type="ECO:0000313" key="2">
    <source>
        <dbReference type="EMBL" id="KWV46800.1"/>
    </source>
</evidence>
<sequence length="251" mass="26618">MTRFFRQTIILGGALLAIGGAQAQTRPAVGGVNSAPGAMIFYVAHGAPDACGPGCSDWIAAEGAVQWDTYKRLLAILDRQAGRKLPVVINIKGPSDLTVAASLGHILRDRGIDAAVAATEVETCSGKSDADCFVLKRPGGPLDAKETLSGAPCDLACVLMLAGGVHRSLPPGNRVILTSTMAIHNRLAPNVSTEHRESLTMIFTDQFRRYLGEMGIDHELFDVTVGSTEAGRYVEIPASQWSRLHLVTTSP</sequence>
<accession>A0A109JD92</accession>
<evidence type="ECO:0000313" key="3">
    <source>
        <dbReference type="Proteomes" id="UP000057737"/>
    </source>
</evidence>
<reference evidence="2 3" key="1">
    <citation type="submission" date="2015-11" db="EMBL/GenBank/DDBJ databases">
        <title>Draft Genome Sequence of the Strain BR 10303 (Bradyrhizobium sp.) isolated from nodules of Centrolobium paraense.</title>
        <authorList>
            <person name="Zelli J.E."/>
            <person name="Simoes-Araujo J.L."/>
            <person name="Barauna A.C."/>
            <person name="Silva K."/>
        </authorList>
    </citation>
    <scope>NUCLEOTIDE SEQUENCE [LARGE SCALE GENOMIC DNA]</scope>
    <source>
        <strain evidence="2 3">BR 10303</strain>
    </source>
</reference>
<keyword evidence="1" id="KW-0732">Signal</keyword>
<proteinExistence type="predicted"/>
<name>A0A109JD92_9BRAD</name>
<feature type="signal peptide" evidence="1">
    <location>
        <begin position="1"/>
        <end position="23"/>
    </location>
</feature>
<dbReference type="OrthoDB" id="5936191at2"/>
<dbReference type="AlphaFoldDB" id="A0A109JD92"/>
<dbReference type="EMBL" id="LNCU01000115">
    <property type="protein sequence ID" value="KWV46800.1"/>
    <property type="molecule type" value="Genomic_DNA"/>
</dbReference>
<gene>
    <name evidence="2" type="ORF">AS156_20400</name>
</gene>
<keyword evidence="3" id="KW-1185">Reference proteome</keyword>
<organism evidence="2 3">
    <name type="scientific">Bradyrhizobium macuxiense</name>
    <dbReference type="NCBI Taxonomy" id="1755647"/>
    <lineage>
        <taxon>Bacteria</taxon>
        <taxon>Pseudomonadati</taxon>
        <taxon>Pseudomonadota</taxon>
        <taxon>Alphaproteobacteria</taxon>
        <taxon>Hyphomicrobiales</taxon>
        <taxon>Nitrobacteraceae</taxon>
        <taxon>Bradyrhizobium</taxon>
    </lineage>
</organism>
<protein>
    <submittedName>
        <fullName evidence="2">Uncharacterized protein</fullName>
    </submittedName>
</protein>
<feature type="chain" id="PRO_5007136659" evidence="1">
    <location>
        <begin position="24"/>
        <end position="251"/>
    </location>
</feature>
<dbReference type="Proteomes" id="UP000057737">
    <property type="component" value="Unassembled WGS sequence"/>
</dbReference>
<comment type="caution">
    <text evidence="2">The sequence shown here is derived from an EMBL/GenBank/DDBJ whole genome shotgun (WGS) entry which is preliminary data.</text>
</comment>
<evidence type="ECO:0000256" key="1">
    <source>
        <dbReference type="SAM" id="SignalP"/>
    </source>
</evidence>
<dbReference type="RefSeq" id="WP_066513853.1">
    <property type="nucleotide sequence ID" value="NZ_LNCU01000115.1"/>
</dbReference>